<dbReference type="Proteomes" id="UP000076502">
    <property type="component" value="Unassembled WGS sequence"/>
</dbReference>
<feature type="compositionally biased region" description="Gly residues" evidence="2">
    <location>
        <begin position="1"/>
        <end position="13"/>
    </location>
</feature>
<feature type="compositionally biased region" description="Basic and acidic residues" evidence="2">
    <location>
        <begin position="1067"/>
        <end position="1080"/>
    </location>
</feature>
<evidence type="ECO:0000256" key="1">
    <source>
        <dbReference type="SAM" id="Coils"/>
    </source>
</evidence>
<keyword evidence="4" id="KW-1185">Reference proteome</keyword>
<feature type="region of interest" description="Disordered" evidence="2">
    <location>
        <begin position="545"/>
        <end position="578"/>
    </location>
</feature>
<feature type="region of interest" description="Disordered" evidence="2">
    <location>
        <begin position="948"/>
        <end position="1153"/>
    </location>
</feature>
<dbReference type="OrthoDB" id="10002522at2759"/>
<feature type="compositionally biased region" description="Basic and acidic residues" evidence="2">
    <location>
        <begin position="1009"/>
        <end position="1024"/>
    </location>
</feature>
<keyword evidence="1" id="KW-0175">Coiled coil</keyword>
<feature type="compositionally biased region" description="Basic and acidic residues" evidence="2">
    <location>
        <begin position="847"/>
        <end position="857"/>
    </location>
</feature>
<feature type="compositionally biased region" description="Basic and acidic residues" evidence="2">
    <location>
        <begin position="1038"/>
        <end position="1047"/>
    </location>
</feature>
<organism evidence="3 4">
    <name type="scientific">Dufourea novaeangliae</name>
    <name type="common">Sweat bee</name>
    <dbReference type="NCBI Taxonomy" id="178035"/>
    <lineage>
        <taxon>Eukaryota</taxon>
        <taxon>Metazoa</taxon>
        <taxon>Ecdysozoa</taxon>
        <taxon>Arthropoda</taxon>
        <taxon>Hexapoda</taxon>
        <taxon>Insecta</taxon>
        <taxon>Pterygota</taxon>
        <taxon>Neoptera</taxon>
        <taxon>Endopterygota</taxon>
        <taxon>Hymenoptera</taxon>
        <taxon>Apocrita</taxon>
        <taxon>Aculeata</taxon>
        <taxon>Apoidea</taxon>
        <taxon>Anthophila</taxon>
        <taxon>Halictidae</taxon>
        <taxon>Rophitinae</taxon>
        <taxon>Dufourea</taxon>
    </lineage>
</organism>
<feature type="coiled-coil region" evidence="1">
    <location>
        <begin position="142"/>
        <end position="169"/>
    </location>
</feature>
<feature type="compositionally biased region" description="Polar residues" evidence="2">
    <location>
        <begin position="494"/>
        <end position="509"/>
    </location>
</feature>
<feature type="compositionally biased region" description="Basic residues" evidence="2">
    <location>
        <begin position="1124"/>
        <end position="1138"/>
    </location>
</feature>
<evidence type="ECO:0000313" key="4">
    <source>
        <dbReference type="Proteomes" id="UP000076502"/>
    </source>
</evidence>
<dbReference type="AlphaFoldDB" id="A0A154PHB2"/>
<feature type="region of interest" description="Disordered" evidence="2">
    <location>
        <begin position="847"/>
        <end position="931"/>
    </location>
</feature>
<evidence type="ECO:0000256" key="2">
    <source>
        <dbReference type="SAM" id="MobiDB-lite"/>
    </source>
</evidence>
<sequence length="1181" mass="132416">MSGSGFRGRGFGPRGARSNGPSNGFSGPRFPHPSFNHPRPPHRLSGPEKWVEGPNFKPWQQNKGFLGRPQYRGNLQFRPNGRSRAANNGRGIVRFPGPGRPSGPQFCMGFVRNSGPRLPLPPQEEQIIEAEKSLVVPQTPLLGSEEERQQKITETADKLKEKLSSITEEDMTNFWEDDLSLLPNSGSEEGIVQMKGIPELRHEPPELDLTFTDFRDIGRVDCNNSKFDSTDDTGNNDDILITYEDGTVGNTVPDNYEAETKTLQLENVDIVETPQTSNIDMEEEDHLSVHDLDEKMTLYEMLTNDDLTANNDFEDNNAAHERKEIEISLVRPRTPSALMSKLIQNIEAGPVTNQCAKTTTENVPLKDSAVHPVQPNKSKVPRHEQHAVKKTNSISTCSSENEEIARHNHTRSPSLKRRKRHRGSDRATKTENKLECIKETSVVNIVEKKTNNTVKPILKKVAPKPETTEQHSNQALIGEIKSQKDVNHVVAVTNPKSLSDNDKPNTPSGEESEKTAKQTEPHISIKEVDKSKTVEVSSDKLLLKENDDKALPANDMDTASSAVKTQENRTPEQSSIYSDDSTWDSLVQVPSDDQKKPATGLALLEETYRKEMAKTRKTKADARRRRKKRGMRGLLYSIAMLTPEEEELPLSALYVKKLHSKKKANTSDEQAEKANEHQLDWTNVDEVINAVAENRLEDLYVEKPEEPSEGNNESNVPDVDSTLANKEHVNEPEILQEPDSSVEEKKTLVVSFPLKNIEEDNLELSTELSECPTSSDDKIDAGNNVQLTVPLSNIQVPSNSEEQPQGDLINVESQDPEASRDATMSIETNIIEPVQQTTESEKLEIEHVTSTEDRDLFPVESVTNDTYTDQSISNIPEADVNTEKTEEENTDKENTESAPIEDVVNVDSTVSVNPEEVATIPDAPEKRDDNTIKSIVKIMVTASEISICTQSENNEPKNVNDETSKDSLPKQEDLCEKEHVRDDREESTDPSKDEHFISLKDHRVSHRRRESERSNKSSSEENNNRNRTPVPHLVEATDPSKSDDTSSKKSSKRKRGSSRTPLRRSSRYTEETTKRIKLEVDATVQPQGQDSQEKDVQIQLSSVSPVPVLSSHDEETENTSTSGRRSRNQKTAGNRKRCVPPEIDVLPNSSSVRHEDLNGVKRYKQHTMPEMMNCKVRLVDC</sequence>
<reference evidence="3 4" key="1">
    <citation type="submission" date="2015-07" db="EMBL/GenBank/DDBJ databases">
        <title>The genome of Dufourea novaeangliae.</title>
        <authorList>
            <person name="Pan H."/>
            <person name="Kapheim K."/>
        </authorList>
    </citation>
    <scope>NUCLEOTIDE SEQUENCE [LARGE SCALE GENOMIC DNA]</scope>
    <source>
        <strain evidence="3">0120121106</strain>
        <tissue evidence="3">Whole body</tissue>
    </source>
</reference>
<dbReference type="STRING" id="178035.A0A154PHB2"/>
<feature type="compositionally biased region" description="Basic and acidic residues" evidence="2">
    <location>
        <begin position="954"/>
        <end position="1002"/>
    </location>
</feature>
<name>A0A154PHB2_DUFNO</name>
<protein>
    <submittedName>
        <fullName evidence="3">Uncharacterized protein</fullName>
    </submittedName>
</protein>
<feature type="compositionally biased region" description="Polar residues" evidence="2">
    <location>
        <begin position="390"/>
        <end position="399"/>
    </location>
</feature>
<feature type="compositionally biased region" description="Basic and acidic residues" evidence="2">
    <location>
        <begin position="511"/>
        <end position="522"/>
    </location>
</feature>
<feature type="non-terminal residue" evidence="3">
    <location>
        <position position="1181"/>
    </location>
</feature>
<evidence type="ECO:0000313" key="3">
    <source>
        <dbReference type="EMBL" id="KZC11202.1"/>
    </source>
</evidence>
<feature type="region of interest" description="Disordered" evidence="2">
    <location>
        <begin position="460"/>
        <end position="522"/>
    </location>
</feature>
<feature type="region of interest" description="Disordered" evidence="2">
    <location>
        <begin position="796"/>
        <end position="821"/>
    </location>
</feature>
<feature type="compositionally biased region" description="Polar residues" evidence="2">
    <location>
        <begin position="861"/>
        <end position="874"/>
    </location>
</feature>
<feature type="compositionally biased region" description="Low complexity" evidence="2">
    <location>
        <begin position="1100"/>
        <end position="1110"/>
    </location>
</feature>
<feature type="region of interest" description="Disordered" evidence="2">
    <location>
        <begin position="1"/>
        <end position="90"/>
    </location>
</feature>
<feature type="region of interest" description="Disordered" evidence="2">
    <location>
        <begin position="362"/>
        <end position="432"/>
    </location>
</feature>
<gene>
    <name evidence="3" type="ORF">WN55_02293</name>
</gene>
<accession>A0A154PHB2</accession>
<proteinExistence type="predicted"/>
<feature type="compositionally biased region" description="Basic residues" evidence="2">
    <location>
        <begin position="407"/>
        <end position="423"/>
    </location>
</feature>
<feature type="region of interest" description="Disordered" evidence="2">
    <location>
        <begin position="701"/>
        <end position="720"/>
    </location>
</feature>
<feature type="compositionally biased region" description="Basic residues" evidence="2">
    <location>
        <begin position="1049"/>
        <end position="1066"/>
    </location>
</feature>
<feature type="compositionally biased region" description="Low complexity" evidence="2">
    <location>
        <begin position="902"/>
        <end position="913"/>
    </location>
</feature>
<dbReference type="EMBL" id="KQ434905">
    <property type="protein sequence ID" value="KZC11202.1"/>
    <property type="molecule type" value="Genomic_DNA"/>
</dbReference>